<dbReference type="GO" id="GO:0031177">
    <property type="term" value="F:phosphopantetheine binding"/>
    <property type="evidence" value="ECO:0007669"/>
    <property type="project" value="TreeGrafter"/>
</dbReference>
<protein>
    <submittedName>
        <fullName evidence="3">Amino acid adenylation domain protein</fullName>
    </submittedName>
</protein>
<dbReference type="GO" id="GO:0003824">
    <property type="term" value="F:catalytic activity"/>
    <property type="evidence" value="ECO:0007669"/>
    <property type="project" value="InterPro"/>
</dbReference>
<evidence type="ECO:0000259" key="1">
    <source>
        <dbReference type="Pfam" id="PF00501"/>
    </source>
</evidence>
<feature type="domain" description="AMP-dependent synthetase/ligase" evidence="1">
    <location>
        <begin position="263"/>
        <end position="362"/>
    </location>
</feature>
<dbReference type="PANTHER" id="PTHR45527:SF14">
    <property type="entry name" value="PLIPASTATIN SYNTHASE SUBUNIT B"/>
    <property type="match status" value="1"/>
</dbReference>
<evidence type="ECO:0000259" key="2">
    <source>
        <dbReference type="Pfam" id="PF00668"/>
    </source>
</evidence>
<evidence type="ECO:0000313" key="3">
    <source>
        <dbReference type="EMBL" id="OAD22676.1"/>
    </source>
</evidence>
<dbReference type="EMBL" id="LUTY01000801">
    <property type="protein sequence ID" value="OAD22676.1"/>
    <property type="molecule type" value="Genomic_DNA"/>
</dbReference>
<organism evidence="3 4">
    <name type="scientific">Candidatus Thiomargarita nelsonii</name>
    <dbReference type="NCBI Taxonomy" id="1003181"/>
    <lineage>
        <taxon>Bacteria</taxon>
        <taxon>Pseudomonadati</taxon>
        <taxon>Pseudomonadota</taxon>
        <taxon>Gammaproteobacteria</taxon>
        <taxon>Thiotrichales</taxon>
        <taxon>Thiotrichaceae</taxon>
        <taxon>Thiomargarita</taxon>
    </lineage>
</organism>
<dbReference type="FunFam" id="3.40.50.980:FF:000001">
    <property type="entry name" value="Non-ribosomal peptide synthetase"/>
    <property type="match status" value="1"/>
</dbReference>
<proteinExistence type="predicted"/>
<evidence type="ECO:0000313" key="4">
    <source>
        <dbReference type="Proteomes" id="UP000076962"/>
    </source>
</evidence>
<feature type="non-terminal residue" evidence="3">
    <location>
        <position position="369"/>
    </location>
</feature>
<dbReference type="SUPFAM" id="SSF56801">
    <property type="entry name" value="Acetyl-CoA synthetase-like"/>
    <property type="match status" value="1"/>
</dbReference>
<comment type="caution">
    <text evidence="3">The sequence shown here is derived from an EMBL/GenBank/DDBJ whole genome shotgun (WGS) entry which is preliminary data.</text>
</comment>
<dbReference type="GO" id="GO:0043041">
    <property type="term" value="P:amino acid activation for nonribosomal peptide biosynthetic process"/>
    <property type="evidence" value="ECO:0007669"/>
    <property type="project" value="TreeGrafter"/>
</dbReference>
<keyword evidence="4" id="KW-1185">Reference proteome</keyword>
<dbReference type="InterPro" id="IPR001242">
    <property type="entry name" value="Condensation_dom"/>
</dbReference>
<feature type="domain" description="Condensation" evidence="2">
    <location>
        <begin position="27"/>
        <end position="243"/>
    </location>
</feature>
<name>A0A176S440_9GAMM</name>
<reference evidence="3 4" key="1">
    <citation type="submission" date="2016-05" db="EMBL/GenBank/DDBJ databases">
        <title>Single-cell genome of chain-forming Candidatus Thiomargarita nelsonii and comparison to other large sulfur-oxidizing bacteria.</title>
        <authorList>
            <person name="Winkel M."/>
            <person name="Salman V."/>
            <person name="Woyke T."/>
            <person name="Schulz-Vogt H."/>
            <person name="Richter M."/>
            <person name="Flood B."/>
            <person name="Bailey J."/>
            <person name="Amann R."/>
            <person name="Mussmann M."/>
        </authorList>
    </citation>
    <scope>NUCLEOTIDE SEQUENCE [LARGE SCALE GENOMIC DNA]</scope>
    <source>
        <strain evidence="3 4">THI036</strain>
    </source>
</reference>
<dbReference type="AlphaFoldDB" id="A0A176S440"/>
<feature type="non-terminal residue" evidence="3">
    <location>
        <position position="1"/>
    </location>
</feature>
<dbReference type="GO" id="GO:0044550">
    <property type="term" value="P:secondary metabolite biosynthetic process"/>
    <property type="evidence" value="ECO:0007669"/>
    <property type="project" value="TreeGrafter"/>
</dbReference>
<dbReference type="Pfam" id="PF00501">
    <property type="entry name" value="AMP-binding"/>
    <property type="match status" value="1"/>
</dbReference>
<dbReference type="GO" id="GO:0005829">
    <property type="term" value="C:cytosol"/>
    <property type="evidence" value="ECO:0007669"/>
    <property type="project" value="TreeGrafter"/>
</dbReference>
<dbReference type="Pfam" id="PF00668">
    <property type="entry name" value="Condensation"/>
    <property type="match status" value="1"/>
</dbReference>
<dbReference type="SUPFAM" id="SSF52777">
    <property type="entry name" value="CoA-dependent acyltransferases"/>
    <property type="match status" value="1"/>
</dbReference>
<accession>A0A176S440</accession>
<dbReference type="Gene3D" id="3.40.50.980">
    <property type="match status" value="2"/>
</dbReference>
<dbReference type="Gene3D" id="3.30.559.30">
    <property type="entry name" value="Nonribosomal peptide synthetase, condensation domain"/>
    <property type="match status" value="1"/>
</dbReference>
<dbReference type="PANTHER" id="PTHR45527">
    <property type="entry name" value="NONRIBOSOMAL PEPTIDE SYNTHETASE"/>
    <property type="match status" value="1"/>
</dbReference>
<sequence length="369" mass="42418">PPEPLFNPRYRSHYKDKMIGSGCEVLYLPRDFYNRLNELAKQHKASLFHLLLGAFYVYFTRTAERDDFAIGLPVLNRANANFKKTAGLFTGVSPTLFNFGKDLSFAELLRQINKTLKANYRHQRFPVSEINRAVGLGLERSQLFDINLSYENHDYDASFDTIESYFTAMLHPWEQIPLMIFVRDFHKKADVKFDFVFNLTYFNTNDIKALQARFVTILEAILKDSVSPIYTLPIMTEQEVHQLQAWNDTVTDFPKNQTIVDLFEQQVEKTPENIAVVFETQVLSYEELNKKANQVAHYLMTLGVKPEVLVGICVERSIEMVIGLLGILKAGGAYVPIDPSYPMARINYMLEDSATPVLLTQNHLKKQLP</sequence>
<dbReference type="Proteomes" id="UP000076962">
    <property type="component" value="Unassembled WGS sequence"/>
</dbReference>
<gene>
    <name evidence="3" type="ORF">THIOM_001509</name>
</gene>
<dbReference type="InterPro" id="IPR000873">
    <property type="entry name" value="AMP-dep_synth/lig_dom"/>
</dbReference>